<evidence type="ECO:0000256" key="4">
    <source>
        <dbReference type="ARBA" id="ARBA00022679"/>
    </source>
</evidence>
<sequence length="400" mass="41282">MSSPRPRLPALLRGAVTLRWSALLLLAAAAAGLDLRWGTFHQPVTGLLLGLSAMTTAVVLLALPFTTLCGAGPWSTACAGLCAAVASLAFTTAVHLRADHGASTAYGAFEPVALLIVLAFTARRGAAAPAAAGTVALIAAVVSRPLAVEVREGSVIVAFILTLIAVAVAGAAVTARLVVADRRQREYRIRLEQRLRLARDLHDYVAHHVTGIVVQAQGAGAIADKRPDLVPAALRRIEDTGAEALVSLRRMVGALRADDPGAPFTPPGGMTAVRALVAGFGPVGVSVRLVEDGPTEQLPTDAAAIVHRVVMEALTNIRKHAPACRTVAVRVQAEQRHVAVSVDNDGVAGPTAPPGYGLTGLKERVTSAGGSLRTGAGSDGTWQVHARLPLSLPLHRADAA</sequence>
<dbReference type="Pfam" id="PF07730">
    <property type="entry name" value="HisKA_3"/>
    <property type="match status" value="1"/>
</dbReference>
<dbReference type="KEGG" id="kau:B6264_24955"/>
<dbReference type="InterPro" id="IPR011712">
    <property type="entry name" value="Sig_transdc_His_kin_sub3_dim/P"/>
</dbReference>
<reference evidence="12 13" key="2">
    <citation type="submission" date="2014-07" db="EMBL/GenBank/DDBJ databases">
        <authorList>
            <person name="Zhang J.E."/>
            <person name="Yang H."/>
            <person name="Guo J."/>
            <person name="Deng Z."/>
            <person name="Luo H."/>
            <person name="Luo M."/>
            <person name="Zhao B."/>
        </authorList>
    </citation>
    <scope>NUCLEOTIDE SEQUENCE [LARGE SCALE GENOMIC DNA]</scope>
    <source>
        <strain evidence="12">ATCC 10762</strain>
        <strain evidence="13">ATCC 10762 / DSM 40127 / CCM 3239 / JCM 4008 / LMG 5968 / NBRC 12843 / NCIMB 8234 / A-377</strain>
    </source>
</reference>
<keyword evidence="9" id="KW-0472">Membrane</keyword>
<keyword evidence="4" id="KW-0808">Transferase</keyword>
<dbReference type="EMBL" id="BMUB01000044">
    <property type="protein sequence ID" value="GGV07471.1"/>
    <property type="molecule type" value="Genomic_DNA"/>
</dbReference>
<evidence type="ECO:0000313" key="13">
    <source>
        <dbReference type="Proteomes" id="UP000037395"/>
    </source>
</evidence>
<feature type="domain" description="Signal transduction histidine kinase subgroup 3 dimerisation and phosphoacceptor" evidence="10">
    <location>
        <begin position="194"/>
        <end position="258"/>
    </location>
</feature>
<reference evidence="12" key="3">
    <citation type="submission" date="2016-08" db="EMBL/GenBank/DDBJ databases">
        <title>Sequencing, Assembly and Comparative Genomics of S. aureofaciens ATCC 10762.</title>
        <authorList>
            <person name="Gradnigo J.S."/>
            <person name="Johnson N."/>
            <person name="Somerville G.A."/>
        </authorList>
    </citation>
    <scope>NUCLEOTIDE SEQUENCE [LARGE SCALE GENOMIC DNA]</scope>
    <source>
        <strain evidence="12">ATCC 10762</strain>
    </source>
</reference>
<evidence type="ECO:0000313" key="14">
    <source>
        <dbReference type="Proteomes" id="UP000610124"/>
    </source>
</evidence>
<dbReference type="GO" id="GO:0005524">
    <property type="term" value="F:ATP binding"/>
    <property type="evidence" value="ECO:0007669"/>
    <property type="project" value="UniProtKB-KW"/>
</dbReference>
<dbReference type="EMBL" id="JPRF03000021">
    <property type="protein sequence ID" value="OEV37012.1"/>
    <property type="molecule type" value="Genomic_DNA"/>
</dbReference>
<evidence type="ECO:0000259" key="10">
    <source>
        <dbReference type="Pfam" id="PF07730"/>
    </source>
</evidence>
<evidence type="ECO:0000313" key="12">
    <source>
        <dbReference type="EMBL" id="OEV37012.1"/>
    </source>
</evidence>
<reference evidence="11 14" key="1">
    <citation type="journal article" date="2014" name="Int. J. Syst. Evol. Microbiol.">
        <title>Complete genome sequence of Corynebacterium casei LMG S-19264T (=DSM 44701T), isolated from a smear-ripened cheese.</title>
        <authorList>
            <consortium name="US DOE Joint Genome Institute (JGI-PGF)"/>
            <person name="Walter F."/>
            <person name="Albersmeier A."/>
            <person name="Kalinowski J."/>
            <person name="Ruckert C."/>
        </authorList>
    </citation>
    <scope>NUCLEOTIDE SEQUENCE [LARGE SCALE GENOMIC DNA]</scope>
    <source>
        <strain evidence="11 14">JCM 4434</strain>
    </source>
</reference>
<dbReference type="OrthoDB" id="227596at2"/>
<dbReference type="Proteomes" id="UP000037395">
    <property type="component" value="Unassembled WGS sequence"/>
</dbReference>
<dbReference type="EC" id="2.7.13.3" evidence="2"/>
<proteinExistence type="predicted"/>
<evidence type="ECO:0000256" key="6">
    <source>
        <dbReference type="ARBA" id="ARBA00022777"/>
    </source>
</evidence>
<evidence type="ECO:0000256" key="5">
    <source>
        <dbReference type="ARBA" id="ARBA00022741"/>
    </source>
</evidence>
<feature type="transmembrane region" description="Helical" evidence="9">
    <location>
        <begin position="127"/>
        <end position="147"/>
    </location>
</feature>
<feature type="transmembrane region" description="Helical" evidence="9">
    <location>
        <begin position="77"/>
        <end position="96"/>
    </location>
</feature>
<dbReference type="InterPro" id="IPR050482">
    <property type="entry name" value="Sensor_HK_TwoCompSys"/>
</dbReference>
<evidence type="ECO:0000256" key="1">
    <source>
        <dbReference type="ARBA" id="ARBA00000085"/>
    </source>
</evidence>
<evidence type="ECO:0000256" key="7">
    <source>
        <dbReference type="ARBA" id="ARBA00022840"/>
    </source>
</evidence>
<evidence type="ECO:0000256" key="2">
    <source>
        <dbReference type="ARBA" id="ARBA00012438"/>
    </source>
</evidence>
<keyword evidence="5" id="KW-0547">Nucleotide-binding</keyword>
<dbReference type="CDD" id="cd16917">
    <property type="entry name" value="HATPase_UhpB-NarQ-NarX-like"/>
    <property type="match status" value="1"/>
</dbReference>
<comment type="catalytic activity">
    <reaction evidence="1">
        <text>ATP + protein L-histidine = ADP + protein N-phospho-L-histidine.</text>
        <dbReference type="EC" id="2.7.13.3"/>
    </reaction>
</comment>
<evidence type="ECO:0000256" key="3">
    <source>
        <dbReference type="ARBA" id="ARBA00022553"/>
    </source>
</evidence>
<gene>
    <name evidence="11" type="ORF">GCM10010502_73230</name>
    <name evidence="12" type="ORF">HS99_0004055</name>
</gene>
<dbReference type="GeneID" id="97490171"/>
<accession>A0A8H9LZD9</accession>
<keyword evidence="3" id="KW-0597">Phosphoprotein</keyword>
<dbReference type="RefSeq" id="WP_043389699.1">
    <property type="nucleotide sequence ID" value="NZ_BMUB01000044.1"/>
</dbReference>
<dbReference type="Gene3D" id="1.20.5.1930">
    <property type="match status" value="1"/>
</dbReference>
<dbReference type="PANTHER" id="PTHR24421">
    <property type="entry name" value="NITRATE/NITRITE SENSOR PROTEIN NARX-RELATED"/>
    <property type="match status" value="1"/>
</dbReference>
<keyword evidence="9" id="KW-1133">Transmembrane helix</keyword>
<reference evidence="11" key="5">
    <citation type="submission" date="2020-09" db="EMBL/GenBank/DDBJ databases">
        <authorList>
            <person name="Sun Q."/>
            <person name="Ohkuma M."/>
        </authorList>
    </citation>
    <scope>NUCLEOTIDE SEQUENCE</scope>
    <source>
        <strain evidence="11">JCM 4434</strain>
    </source>
</reference>
<dbReference type="PANTHER" id="PTHR24421:SF10">
    <property type="entry name" value="NITRATE_NITRITE SENSOR PROTEIN NARQ"/>
    <property type="match status" value="1"/>
</dbReference>
<dbReference type="Gene3D" id="3.30.565.10">
    <property type="entry name" value="Histidine kinase-like ATPase, C-terminal domain"/>
    <property type="match status" value="1"/>
</dbReference>
<accession>A0A1E7N8K0</accession>
<dbReference type="GO" id="GO:0000155">
    <property type="term" value="F:phosphorelay sensor kinase activity"/>
    <property type="evidence" value="ECO:0007669"/>
    <property type="project" value="InterPro"/>
</dbReference>
<dbReference type="SUPFAM" id="SSF55874">
    <property type="entry name" value="ATPase domain of HSP90 chaperone/DNA topoisomerase II/histidine kinase"/>
    <property type="match status" value="1"/>
</dbReference>
<name>A0A1E7N8K0_KITAU</name>
<protein>
    <recommendedName>
        <fullName evidence="2">histidine kinase</fullName>
        <ecNumber evidence="2">2.7.13.3</ecNumber>
    </recommendedName>
</protein>
<feature type="transmembrane region" description="Helical" evidence="9">
    <location>
        <begin position="153"/>
        <end position="179"/>
    </location>
</feature>
<dbReference type="InterPro" id="IPR036890">
    <property type="entry name" value="HATPase_C_sf"/>
</dbReference>
<dbReference type="Proteomes" id="UP000610124">
    <property type="component" value="Unassembled WGS sequence"/>
</dbReference>
<evidence type="ECO:0000313" key="11">
    <source>
        <dbReference type="EMBL" id="GGV07471.1"/>
    </source>
</evidence>
<keyword evidence="13" id="KW-1185">Reference proteome</keyword>
<dbReference type="GO" id="GO:0046983">
    <property type="term" value="F:protein dimerization activity"/>
    <property type="evidence" value="ECO:0007669"/>
    <property type="project" value="InterPro"/>
</dbReference>
<keyword evidence="7" id="KW-0067">ATP-binding</keyword>
<evidence type="ECO:0000256" key="9">
    <source>
        <dbReference type="SAM" id="Phobius"/>
    </source>
</evidence>
<organism evidence="12 13">
    <name type="scientific">Kitasatospora aureofaciens</name>
    <name type="common">Streptomyces aureofaciens</name>
    <dbReference type="NCBI Taxonomy" id="1894"/>
    <lineage>
        <taxon>Bacteria</taxon>
        <taxon>Bacillati</taxon>
        <taxon>Actinomycetota</taxon>
        <taxon>Actinomycetes</taxon>
        <taxon>Kitasatosporales</taxon>
        <taxon>Streptomycetaceae</taxon>
        <taxon>Kitasatospora</taxon>
    </lineage>
</organism>
<keyword evidence="9" id="KW-0812">Transmembrane</keyword>
<keyword evidence="6 11" id="KW-0418">Kinase</keyword>
<dbReference type="GO" id="GO:0016020">
    <property type="term" value="C:membrane"/>
    <property type="evidence" value="ECO:0007669"/>
    <property type="project" value="InterPro"/>
</dbReference>
<keyword evidence="8" id="KW-0902">Two-component regulatory system</keyword>
<comment type="caution">
    <text evidence="12">The sequence shown here is derived from an EMBL/GenBank/DDBJ whole genome shotgun (WGS) entry which is preliminary data.</text>
</comment>
<dbReference type="AlphaFoldDB" id="A0A1E7N8K0"/>
<reference evidence="13" key="4">
    <citation type="submission" date="2016-08" db="EMBL/GenBank/DDBJ databases">
        <title>Sequencing, assembly and comparative genomics of S. aureofaciens ATCC 10762.</title>
        <authorList>
            <person name="Gradnigo J.S."/>
            <person name="Johnson N."/>
            <person name="Somerville G.A."/>
        </authorList>
    </citation>
    <scope>NUCLEOTIDE SEQUENCE [LARGE SCALE GENOMIC DNA]</scope>
    <source>
        <strain evidence="13">ATCC 10762 / DSM 40127 / CCM 3239 / JCM 4008 / LMG 5968 / NBRC 12843 / NCIMB 8234 / A-377</strain>
    </source>
</reference>
<evidence type="ECO:0000256" key="8">
    <source>
        <dbReference type="ARBA" id="ARBA00023012"/>
    </source>
</evidence>
<feature type="transmembrane region" description="Helical" evidence="9">
    <location>
        <begin position="46"/>
        <end position="65"/>
    </location>
</feature>
<feature type="transmembrane region" description="Helical" evidence="9">
    <location>
        <begin position="102"/>
        <end position="120"/>
    </location>
</feature>